<dbReference type="InterPro" id="IPR036191">
    <property type="entry name" value="RRF_sf"/>
</dbReference>
<dbReference type="GO" id="GO:0043023">
    <property type="term" value="F:ribosomal large subunit binding"/>
    <property type="evidence" value="ECO:0007669"/>
    <property type="project" value="TreeGrafter"/>
</dbReference>
<dbReference type="PANTHER" id="PTHR20982:SF3">
    <property type="entry name" value="MITOCHONDRIAL RIBOSOME RECYCLING FACTOR PSEUDO 1"/>
    <property type="match status" value="1"/>
</dbReference>
<dbReference type="GO" id="GO:0005829">
    <property type="term" value="C:cytosol"/>
    <property type="evidence" value="ECO:0007669"/>
    <property type="project" value="GOC"/>
</dbReference>
<dbReference type="GO" id="GO:0002184">
    <property type="term" value="P:cytoplasmic translational termination"/>
    <property type="evidence" value="ECO:0007669"/>
    <property type="project" value="TreeGrafter"/>
</dbReference>
<proteinExistence type="inferred from homology"/>
<evidence type="ECO:0000256" key="1">
    <source>
        <dbReference type="ARBA" id="ARBA00005912"/>
    </source>
</evidence>
<dbReference type="CDD" id="cd00520">
    <property type="entry name" value="RRF"/>
    <property type="match status" value="1"/>
</dbReference>
<keyword evidence="2" id="KW-0648">Protein biosynthesis</keyword>
<dbReference type="InterPro" id="IPR002661">
    <property type="entry name" value="Ribosome_recyc_fac"/>
</dbReference>
<dbReference type="SUPFAM" id="SSF55194">
    <property type="entry name" value="Ribosome recycling factor, RRF"/>
    <property type="match status" value="1"/>
</dbReference>
<feature type="domain" description="Ribosome recycling factor" evidence="3">
    <location>
        <begin position="23"/>
        <end position="182"/>
    </location>
</feature>
<protein>
    <recommendedName>
        <fullName evidence="3">Ribosome recycling factor domain-containing protein</fullName>
    </recommendedName>
</protein>
<dbReference type="NCBIfam" id="TIGR00496">
    <property type="entry name" value="frr"/>
    <property type="match status" value="1"/>
</dbReference>
<name>A0A381W0P9_9ZZZZ</name>
<evidence type="ECO:0000259" key="3">
    <source>
        <dbReference type="Pfam" id="PF01765"/>
    </source>
</evidence>
<organism evidence="4">
    <name type="scientific">marine metagenome</name>
    <dbReference type="NCBI Taxonomy" id="408172"/>
    <lineage>
        <taxon>unclassified sequences</taxon>
        <taxon>metagenomes</taxon>
        <taxon>ecological metagenomes</taxon>
    </lineage>
</organism>
<sequence>MSTDSTIAKLQEDLNRSGEHTLHEFTTLHTGKANTSMAENVTVDVYGSSMKLRDIAAITTPDARTIQIQPWDKSNVAPIEKALIEANLGISPVVTGELIRLPIPELSGERREELCKMAQGMAEQGRIGTRAARREALDTLKAAQKEGQSEDDVKRLEKEVQKEVDNAISRINDSLSAKEAELRQP</sequence>
<dbReference type="Pfam" id="PF01765">
    <property type="entry name" value="RRF"/>
    <property type="match status" value="1"/>
</dbReference>
<dbReference type="EMBL" id="UINC01010361">
    <property type="protein sequence ID" value="SVA46115.1"/>
    <property type="molecule type" value="Genomic_DNA"/>
</dbReference>
<evidence type="ECO:0000256" key="2">
    <source>
        <dbReference type="ARBA" id="ARBA00022917"/>
    </source>
</evidence>
<dbReference type="Gene3D" id="1.10.132.20">
    <property type="entry name" value="Ribosome-recycling factor"/>
    <property type="match status" value="1"/>
</dbReference>
<comment type="similarity">
    <text evidence="1">Belongs to the RRF family.</text>
</comment>
<dbReference type="PANTHER" id="PTHR20982">
    <property type="entry name" value="RIBOSOME RECYCLING FACTOR"/>
    <property type="match status" value="1"/>
</dbReference>
<gene>
    <name evidence="4" type="ORF">METZ01_LOCUS98969</name>
</gene>
<dbReference type="HAMAP" id="MF_00040">
    <property type="entry name" value="RRF"/>
    <property type="match status" value="1"/>
</dbReference>
<dbReference type="AlphaFoldDB" id="A0A381W0P9"/>
<reference evidence="4" key="1">
    <citation type="submission" date="2018-05" db="EMBL/GenBank/DDBJ databases">
        <authorList>
            <person name="Lanie J.A."/>
            <person name="Ng W.-L."/>
            <person name="Kazmierczak K.M."/>
            <person name="Andrzejewski T.M."/>
            <person name="Davidsen T.M."/>
            <person name="Wayne K.J."/>
            <person name="Tettelin H."/>
            <person name="Glass J.I."/>
            <person name="Rusch D."/>
            <person name="Podicherti R."/>
            <person name="Tsui H.-C.T."/>
            <person name="Winkler M.E."/>
        </authorList>
    </citation>
    <scope>NUCLEOTIDE SEQUENCE</scope>
</reference>
<evidence type="ECO:0000313" key="4">
    <source>
        <dbReference type="EMBL" id="SVA46115.1"/>
    </source>
</evidence>
<accession>A0A381W0P9</accession>
<dbReference type="InterPro" id="IPR023584">
    <property type="entry name" value="Ribosome_recyc_fac_dom"/>
</dbReference>
<dbReference type="Gene3D" id="3.30.1360.40">
    <property type="match status" value="1"/>
</dbReference>
<dbReference type="FunFam" id="3.30.1360.40:FF:000001">
    <property type="entry name" value="Ribosome-recycling factor"/>
    <property type="match status" value="1"/>
</dbReference>